<keyword evidence="5" id="KW-1185">Reference proteome</keyword>
<evidence type="ECO:0000256" key="1">
    <source>
        <dbReference type="SAM" id="Coils"/>
    </source>
</evidence>
<feature type="region of interest" description="Disordered" evidence="2">
    <location>
        <begin position="501"/>
        <end position="521"/>
    </location>
</feature>
<dbReference type="InParanoid" id="A0A2K3D320"/>
<sequence>MPAPQPCPGCGCEIDSGLLWFAGPGLARICCNKRCASRAQKRHEALATGKARGRKSMPLLPIADDPVEAERGWSSLNQDVMAQVAARLGLRDCLAAALTCKHWRAHITRGAPHTSISIDDVRTSGPDQPEDLGAQPPSDGNAGGESASPCPSPSASPAKAAAAASPAAVGGADAAAQLLDSARRLLPHVEHLSVSVYSRCRQHDYLLKHMRALSRWSGLTSLDISWEPVPASPEAGTGTCNDDADVEDEEEEGAPQQKQQGKAGRRRSGNGARSCDGAAPARLRRTVFGPLCLGAVGLMRGLRRLSITAAFGRKHTGLFGLAQLEHLTHLELRQAQESHKPAWSSTDANLAALTALRSLTADADIVSPTALKALGPHLTRLELCRFDAAGCYDRVEEDSSIWYNSAGLADALEVMKNLRQFRLTLADADTSPVFVPSTRTSNVLDVLAGLRALSEAQRAAAPQPGPGSPTSSSPFSLDPATSSSSSSAPDAVVDIALDLGEPLAPPRRPGERGSSHVCGGSGGGAPQALRLELSMELVDALAALPGLSRLDVCFGSGAAGNLHRLSELTRLTHLALRCDPDGAVAAELRPWDAQRLCTALGPRLRRLELALPASCLTAEVLSGSLELLVGLRALVLAADPHVRQVPLSRWELRGELLTAAAAQCVGTEWGAAVGAGNGGGAAAGAAAPSPAVLAEVNAALTPLLFLQELFTAMEDVEGVRQSLEAEAEWRTQHLQEVHRRLAAAKEQVAAAEEAVAAAQVAALEALAAAAAVTAGDAVAAAEPAAALAAMRAVEAAVEVLHQAGEEMAEAVAVAAAAADMPRLPHWVLADEQVGGEWDLAAAAALAWISPAAYSDAAAAPPPPPPAPRPLNELSNEELHQLRRMLVREEAVTGPVFRMGAWLPPRIEALRLRGFAGVEAPPPPRPKRALPVLPALAEVCVELPDAAAVAEAERVLRELSAAGVTGAAPALRVWRAVQVGAADAAAEAEVAS</sequence>
<accession>A0A2K3D320</accession>
<dbReference type="InterPro" id="IPR001810">
    <property type="entry name" value="F-box_dom"/>
</dbReference>
<protein>
    <recommendedName>
        <fullName evidence="3">F-box domain-containing protein</fullName>
    </recommendedName>
</protein>
<feature type="compositionally biased region" description="Low complexity" evidence="2">
    <location>
        <begin position="468"/>
        <end position="488"/>
    </location>
</feature>
<gene>
    <name evidence="4" type="ORF">CHLRE_12g505050v5</name>
</gene>
<feature type="region of interest" description="Disordered" evidence="2">
    <location>
        <begin position="455"/>
        <end position="488"/>
    </location>
</feature>
<dbReference type="KEGG" id="cre:CHLRE_12g505050v5"/>
<feature type="compositionally biased region" description="Acidic residues" evidence="2">
    <location>
        <begin position="242"/>
        <end position="253"/>
    </location>
</feature>
<feature type="region of interest" description="Disordered" evidence="2">
    <location>
        <begin position="226"/>
        <end position="277"/>
    </location>
</feature>
<evidence type="ECO:0000259" key="3">
    <source>
        <dbReference type="Pfam" id="PF00646"/>
    </source>
</evidence>
<dbReference type="Gene3D" id="1.20.1280.50">
    <property type="match status" value="1"/>
</dbReference>
<dbReference type="InterPro" id="IPR036047">
    <property type="entry name" value="F-box-like_dom_sf"/>
</dbReference>
<feature type="coiled-coil region" evidence="1">
    <location>
        <begin position="706"/>
        <end position="761"/>
    </location>
</feature>
<evidence type="ECO:0000256" key="2">
    <source>
        <dbReference type="SAM" id="MobiDB-lite"/>
    </source>
</evidence>
<evidence type="ECO:0000313" key="4">
    <source>
        <dbReference type="EMBL" id="PNW74907.1"/>
    </source>
</evidence>
<reference evidence="4 5" key="1">
    <citation type="journal article" date="2007" name="Science">
        <title>The Chlamydomonas genome reveals the evolution of key animal and plant functions.</title>
        <authorList>
            <person name="Merchant S.S."/>
            <person name="Prochnik S.E."/>
            <person name="Vallon O."/>
            <person name="Harris E.H."/>
            <person name="Karpowicz S.J."/>
            <person name="Witman G.B."/>
            <person name="Terry A."/>
            <person name="Salamov A."/>
            <person name="Fritz-Laylin L.K."/>
            <person name="Marechal-Drouard L."/>
            <person name="Marshall W.F."/>
            <person name="Qu L.H."/>
            <person name="Nelson D.R."/>
            <person name="Sanderfoot A.A."/>
            <person name="Spalding M.H."/>
            <person name="Kapitonov V.V."/>
            <person name="Ren Q."/>
            <person name="Ferris P."/>
            <person name="Lindquist E."/>
            <person name="Shapiro H."/>
            <person name="Lucas S.M."/>
            <person name="Grimwood J."/>
            <person name="Schmutz J."/>
            <person name="Cardol P."/>
            <person name="Cerutti H."/>
            <person name="Chanfreau G."/>
            <person name="Chen C.L."/>
            <person name="Cognat V."/>
            <person name="Croft M.T."/>
            <person name="Dent R."/>
            <person name="Dutcher S."/>
            <person name="Fernandez E."/>
            <person name="Fukuzawa H."/>
            <person name="Gonzalez-Ballester D."/>
            <person name="Gonzalez-Halphen D."/>
            <person name="Hallmann A."/>
            <person name="Hanikenne M."/>
            <person name="Hippler M."/>
            <person name="Inwood W."/>
            <person name="Jabbari K."/>
            <person name="Kalanon M."/>
            <person name="Kuras R."/>
            <person name="Lefebvre P.A."/>
            <person name="Lemaire S.D."/>
            <person name="Lobanov A.V."/>
            <person name="Lohr M."/>
            <person name="Manuell A."/>
            <person name="Meier I."/>
            <person name="Mets L."/>
            <person name="Mittag M."/>
            <person name="Mittelmeier T."/>
            <person name="Moroney J.V."/>
            <person name="Moseley J."/>
            <person name="Napoli C."/>
            <person name="Nedelcu A.M."/>
            <person name="Niyogi K."/>
            <person name="Novoselov S.V."/>
            <person name="Paulsen I.T."/>
            <person name="Pazour G."/>
            <person name="Purton S."/>
            <person name="Ral J.P."/>
            <person name="Riano-Pachon D.M."/>
            <person name="Riekhof W."/>
            <person name="Rymarquis L."/>
            <person name="Schroda M."/>
            <person name="Stern D."/>
            <person name="Umen J."/>
            <person name="Willows R."/>
            <person name="Wilson N."/>
            <person name="Zimmer S.L."/>
            <person name="Allmer J."/>
            <person name="Balk J."/>
            <person name="Bisova K."/>
            <person name="Chen C.J."/>
            <person name="Elias M."/>
            <person name="Gendler K."/>
            <person name="Hauser C."/>
            <person name="Lamb M.R."/>
            <person name="Ledford H."/>
            <person name="Long J.C."/>
            <person name="Minagawa J."/>
            <person name="Page M.D."/>
            <person name="Pan J."/>
            <person name="Pootakham W."/>
            <person name="Roje S."/>
            <person name="Rose A."/>
            <person name="Stahlberg E."/>
            <person name="Terauchi A.M."/>
            <person name="Yang P."/>
            <person name="Ball S."/>
            <person name="Bowler C."/>
            <person name="Dieckmann C.L."/>
            <person name="Gladyshev V.N."/>
            <person name="Green P."/>
            <person name="Jorgensen R."/>
            <person name="Mayfield S."/>
            <person name="Mueller-Roeber B."/>
            <person name="Rajamani S."/>
            <person name="Sayre R.T."/>
            <person name="Brokstein P."/>
            <person name="Dubchak I."/>
            <person name="Goodstein D."/>
            <person name="Hornick L."/>
            <person name="Huang Y.W."/>
            <person name="Jhaveri J."/>
            <person name="Luo Y."/>
            <person name="Martinez D."/>
            <person name="Ngau W.C."/>
            <person name="Otillar B."/>
            <person name="Poliakov A."/>
            <person name="Porter A."/>
            <person name="Szajkowski L."/>
            <person name="Werner G."/>
            <person name="Zhou K."/>
            <person name="Grigoriev I.V."/>
            <person name="Rokhsar D.S."/>
            <person name="Grossman A.R."/>
        </authorList>
    </citation>
    <scope>NUCLEOTIDE SEQUENCE [LARGE SCALE GENOMIC DNA]</scope>
    <source>
        <strain evidence="5">CC-503</strain>
    </source>
</reference>
<dbReference type="RefSeq" id="XP_042918223.1">
    <property type="nucleotide sequence ID" value="XM_043068144.1"/>
</dbReference>
<dbReference type="GeneID" id="66055502"/>
<organism evidence="4 5">
    <name type="scientific">Chlamydomonas reinhardtii</name>
    <name type="common">Chlamydomonas smithii</name>
    <dbReference type="NCBI Taxonomy" id="3055"/>
    <lineage>
        <taxon>Eukaryota</taxon>
        <taxon>Viridiplantae</taxon>
        <taxon>Chlorophyta</taxon>
        <taxon>core chlorophytes</taxon>
        <taxon>Chlorophyceae</taxon>
        <taxon>CS clade</taxon>
        <taxon>Chlamydomonadales</taxon>
        <taxon>Chlamydomonadaceae</taxon>
        <taxon>Chlamydomonas</taxon>
    </lineage>
</organism>
<dbReference type="Gramene" id="PNW74907">
    <property type="protein sequence ID" value="PNW74907"/>
    <property type="gene ID" value="CHLRE_12g505050v5"/>
</dbReference>
<dbReference type="AlphaFoldDB" id="A0A2K3D320"/>
<dbReference type="Proteomes" id="UP000006906">
    <property type="component" value="Chromosome 12"/>
</dbReference>
<proteinExistence type="predicted"/>
<dbReference type="SUPFAM" id="SSF81383">
    <property type="entry name" value="F-box domain"/>
    <property type="match status" value="1"/>
</dbReference>
<feature type="region of interest" description="Disordered" evidence="2">
    <location>
        <begin position="114"/>
        <end position="159"/>
    </location>
</feature>
<keyword evidence="1" id="KW-0175">Coiled coil</keyword>
<dbReference type="OrthoDB" id="543192at2759"/>
<dbReference type="Pfam" id="PF00646">
    <property type="entry name" value="F-box"/>
    <property type="match status" value="1"/>
</dbReference>
<evidence type="ECO:0000313" key="5">
    <source>
        <dbReference type="Proteomes" id="UP000006906"/>
    </source>
</evidence>
<name>A0A2K3D320_CHLRE</name>
<feature type="compositionally biased region" description="Low complexity" evidence="2">
    <location>
        <begin position="144"/>
        <end position="159"/>
    </location>
</feature>
<feature type="domain" description="F-box" evidence="3">
    <location>
        <begin position="73"/>
        <end position="108"/>
    </location>
</feature>
<dbReference type="EMBL" id="CM008973">
    <property type="protein sequence ID" value="PNW74907.1"/>
    <property type="molecule type" value="Genomic_DNA"/>
</dbReference>